<proteinExistence type="predicted"/>
<name>A0ACC0V9D2_9HYPO</name>
<dbReference type="EMBL" id="CM047941">
    <property type="protein sequence ID" value="KAI9902496.1"/>
    <property type="molecule type" value="Genomic_DNA"/>
</dbReference>
<sequence length="269" mass="29700">MASYDDYRYHCHCHSSPPAKRRALAPMDANAKTATTMSPKPFGLYDGKPTTPSRLAPRKAPRHPHTPHSRSHPHSHSRPLSHSDGPGSGLTLAGSPIKRAAPEVPRHSTSPSPPPPPRSSVQQQEYDQERDQNTFQLSDTRSPSPEASSLFDAAPDPNGDDTCYHDDDGDDGNTSSHPHRHLPPPPPQPRAANTDEAAVTRDQARRIRARLRLAMYKVRTSQADKTLGQLELRDEDEDEEDDDDDDDEESGTWEAAEKGVRGLRGDLRV</sequence>
<accession>A0ACC0V9D2</accession>
<gene>
    <name evidence="1" type="ORF">N3K66_001848</name>
</gene>
<evidence type="ECO:0000313" key="1">
    <source>
        <dbReference type="EMBL" id="KAI9902496.1"/>
    </source>
</evidence>
<organism evidence="1 2">
    <name type="scientific">Trichothecium roseum</name>
    <dbReference type="NCBI Taxonomy" id="47278"/>
    <lineage>
        <taxon>Eukaryota</taxon>
        <taxon>Fungi</taxon>
        <taxon>Dikarya</taxon>
        <taxon>Ascomycota</taxon>
        <taxon>Pezizomycotina</taxon>
        <taxon>Sordariomycetes</taxon>
        <taxon>Hypocreomycetidae</taxon>
        <taxon>Hypocreales</taxon>
        <taxon>Hypocreales incertae sedis</taxon>
        <taxon>Trichothecium</taxon>
    </lineage>
</organism>
<evidence type="ECO:0000313" key="2">
    <source>
        <dbReference type="Proteomes" id="UP001163324"/>
    </source>
</evidence>
<comment type="caution">
    <text evidence="1">The sequence shown here is derived from an EMBL/GenBank/DDBJ whole genome shotgun (WGS) entry which is preliminary data.</text>
</comment>
<dbReference type="Proteomes" id="UP001163324">
    <property type="component" value="Chromosome 2"/>
</dbReference>
<reference evidence="1" key="1">
    <citation type="submission" date="2022-10" db="EMBL/GenBank/DDBJ databases">
        <title>Complete Genome of Trichothecium roseum strain YXFP-22015, a Plant Pathogen Isolated from Citrus.</title>
        <authorList>
            <person name="Wang Y."/>
            <person name="Zhu L."/>
        </authorList>
    </citation>
    <scope>NUCLEOTIDE SEQUENCE</scope>
    <source>
        <strain evidence="1">YXFP-22015</strain>
    </source>
</reference>
<protein>
    <submittedName>
        <fullName evidence="1">Uncharacterized protein</fullName>
    </submittedName>
</protein>
<keyword evidence="2" id="KW-1185">Reference proteome</keyword>